<dbReference type="STRING" id="1448308.A0A2T2N801"/>
<evidence type="ECO:0000313" key="1">
    <source>
        <dbReference type="EMBL" id="PSN61582.1"/>
    </source>
</evidence>
<sequence length="54" mass="6275">MADKLLAARSAGQIRQKWPANFIRRIDSLRTRFNQVYNRQGALYKAPILINRSS</sequence>
<reference evidence="1 2" key="1">
    <citation type="journal article" date="2018" name="Front. Microbiol.">
        <title>Genome-Wide Analysis of Corynespora cassiicola Leaf Fall Disease Putative Effectors.</title>
        <authorList>
            <person name="Lopez D."/>
            <person name="Ribeiro S."/>
            <person name="Label P."/>
            <person name="Fumanal B."/>
            <person name="Venisse J.S."/>
            <person name="Kohler A."/>
            <person name="de Oliveira R.R."/>
            <person name="Labutti K."/>
            <person name="Lipzen A."/>
            <person name="Lail K."/>
            <person name="Bauer D."/>
            <person name="Ohm R.A."/>
            <person name="Barry K.W."/>
            <person name="Spatafora J."/>
            <person name="Grigoriev I.V."/>
            <person name="Martin F.M."/>
            <person name="Pujade-Renaud V."/>
        </authorList>
    </citation>
    <scope>NUCLEOTIDE SEQUENCE [LARGE SCALE GENOMIC DNA]</scope>
    <source>
        <strain evidence="1 2">Philippines</strain>
    </source>
</reference>
<organism evidence="1 2">
    <name type="scientific">Corynespora cassiicola Philippines</name>
    <dbReference type="NCBI Taxonomy" id="1448308"/>
    <lineage>
        <taxon>Eukaryota</taxon>
        <taxon>Fungi</taxon>
        <taxon>Dikarya</taxon>
        <taxon>Ascomycota</taxon>
        <taxon>Pezizomycotina</taxon>
        <taxon>Dothideomycetes</taxon>
        <taxon>Pleosporomycetidae</taxon>
        <taxon>Pleosporales</taxon>
        <taxon>Corynesporascaceae</taxon>
        <taxon>Corynespora</taxon>
    </lineage>
</organism>
<dbReference type="Proteomes" id="UP000240883">
    <property type="component" value="Unassembled WGS sequence"/>
</dbReference>
<gene>
    <name evidence="1" type="ORF">BS50DRAFT_503651</name>
</gene>
<dbReference type="EMBL" id="KZ678143">
    <property type="protein sequence ID" value="PSN61582.1"/>
    <property type="molecule type" value="Genomic_DNA"/>
</dbReference>
<proteinExistence type="predicted"/>
<dbReference type="OrthoDB" id="5425161at2759"/>
<evidence type="ECO:0008006" key="3">
    <source>
        <dbReference type="Google" id="ProtNLM"/>
    </source>
</evidence>
<protein>
    <recommendedName>
        <fullName evidence="3">HTH CENPB-type domain-containing protein</fullName>
    </recommendedName>
</protein>
<evidence type="ECO:0000313" key="2">
    <source>
        <dbReference type="Proteomes" id="UP000240883"/>
    </source>
</evidence>
<accession>A0A2T2N801</accession>
<dbReference type="AlphaFoldDB" id="A0A2T2N801"/>
<name>A0A2T2N801_CORCC</name>
<keyword evidence="2" id="KW-1185">Reference proteome</keyword>